<dbReference type="InterPro" id="IPR016024">
    <property type="entry name" value="ARM-type_fold"/>
</dbReference>
<dbReference type="KEGG" id="tbr:Tb10.100.0190"/>
<evidence type="ECO:0000313" key="5">
    <source>
        <dbReference type="EMBL" id="EAN77463.1"/>
    </source>
</evidence>
<feature type="repeat" description="Pumilio" evidence="2">
    <location>
        <begin position="367"/>
        <end position="402"/>
    </location>
</feature>
<accession>Q38CK7</accession>
<dbReference type="EMBL" id="CM000208">
    <property type="protein sequence ID" value="EAN77463.1"/>
    <property type="molecule type" value="Genomic_DNA"/>
</dbReference>
<keyword evidence="1" id="KW-0677">Repeat</keyword>
<dbReference type="PROSITE" id="PS50302">
    <property type="entry name" value="PUM"/>
    <property type="match status" value="7"/>
</dbReference>
<feature type="repeat" description="Pumilio" evidence="2">
    <location>
        <begin position="220"/>
        <end position="257"/>
    </location>
</feature>
<dbReference type="GO" id="GO:0010608">
    <property type="term" value="P:post-transcriptional regulation of gene expression"/>
    <property type="evidence" value="ECO:0000314"/>
    <property type="project" value="GeneDB"/>
</dbReference>
<dbReference type="InterPro" id="IPR011989">
    <property type="entry name" value="ARM-like"/>
</dbReference>
<evidence type="ECO:0000256" key="1">
    <source>
        <dbReference type="ARBA" id="ARBA00022737"/>
    </source>
</evidence>
<gene>
    <name evidence="5" type="ORF">Tb10.100.0190</name>
</gene>
<dbReference type="InParanoid" id="Q38CK7"/>
<evidence type="ECO:0000259" key="4">
    <source>
        <dbReference type="PROSITE" id="PS50303"/>
    </source>
</evidence>
<reference evidence="5 6" key="1">
    <citation type="journal article" date="2005" name="Science">
        <title>Comparative genomics of trypanosomatid parasitic protozoa.</title>
        <authorList>
            <person name="El-Sayed N.M."/>
            <person name="Myler P.J."/>
            <person name="Blandin G."/>
            <person name="Berriman M."/>
            <person name="Crabtree J."/>
            <person name="Aggarwal G."/>
            <person name="Caler E."/>
            <person name="Renauld H."/>
            <person name="Worthey E.A."/>
            <person name="Hertz-Fowler C."/>
            <person name="Ghedin E."/>
            <person name="Peacock C."/>
            <person name="Bartholomeu D.C."/>
            <person name="Haas B.J."/>
            <person name="Tran A.N."/>
            <person name="Wortman J.R."/>
            <person name="Alsmark U.C."/>
            <person name="Angiuoli S."/>
            <person name="Anupama A."/>
            <person name="Badger J."/>
            <person name="Bringaud F."/>
            <person name="Cadag E."/>
            <person name="Carlton J.M."/>
            <person name="Cerqueira G.C."/>
            <person name="Creasy T."/>
            <person name="Delcher A.L."/>
            <person name="Djikeng A."/>
            <person name="Embley T.M."/>
            <person name="Hauser C."/>
            <person name="Ivens A.C."/>
            <person name="Kummerfeld S.K."/>
            <person name="Pereira-Leal J.B."/>
            <person name="Nilsson D."/>
            <person name="Peterson J."/>
            <person name="Salzberg S.L."/>
            <person name="Shallom J."/>
            <person name="Silva J.C."/>
            <person name="Sundaram J."/>
            <person name="Westenberger S."/>
            <person name="White O."/>
            <person name="Melville S.E."/>
            <person name="Donelson J.E."/>
            <person name="Andersson B."/>
            <person name="Stuart K.D."/>
            <person name="Hall N."/>
        </authorList>
    </citation>
    <scope>NUCLEOTIDE SEQUENCE [LARGE SCALE GENOMIC DNA]</scope>
    <source>
        <strain evidence="5 6">927/4 GUTat10.1</strain>
    </source>
</reference>
<dbReference type="Gene3D" id="1.25.10.10">
    <property type="entry name" value="Leucine-rich Repeat Variant"/>
    <property type="match status" value="1"/>
</dbReference>
<sequence>MCSSSQGSLSLFLFVLFALKVSFWVYRMWTVQEDEYKNTELSFSGLELSPLSGTEDAAFKPIGVYTKSSQVFVNASTTPLTGTPPNDRCPTATLLPPQRTPGSPAAAGRFFPRSQAANVSVMRVDAPPFEPSSNNLAAAITFVETPTGGKRGGLPFTGPSERRSPHLMMPIDDTPGRDKDRTTSQYVEWSGHHVNSYHSHNAMRPFTTGGSGNSTVSVENLRGNVYELAKDQHGCRFLQRLLCDPEADCEIPRTIMSEIVPHVAELMTDQYANFLVQKLFDIMPKDVRYSVACVAAPKIAAIALTPHGTFSVQKMIETISSREELVIIREALSKDVVRLVKDANGNHAIQKVLQLFEPDDKEFVYAAVAVDCITIAKNKQGCCVLQRCLEYASPAQRSTLVRHILECCLQIAEDPYGNYVLQYVISAGDSKTIDTIAIAFLPHLVQLCMNKFSSNVMEKVLCRVSPLVQEMYVDTMCTPEVAARLIQDDFGNYVLQTALTICTAGQAEALVSVIRPLMPSIRNTPYAKKLEGKIESAMLKNANGHVPAVGVEMGRLLEMQEAGSEHSPSCHSSDIRAPQNQPLSG</sequence>
<name>Q38CK7_TRYB2</name>
<dbReference type="SUPFAM" id="SSF48371">
    <property type="entry name" value="ARM repeat"/>
    <property type="match status" value="1"/>
</dbReference>
<dbReference type="InterPro" id="IPR001313">
    <property type="entry name" value="Pumilio_RNA-bd_rpt"/>
</dbReference>
<dbReference type="PROSITE" id="PS50303">
    <property type="entry name" value="PUM_HD"/>
    <property type="match status" value="1"/>
</dbReference>
<feature type="repeat" description="Pumilio" evidence="2">
    <location>
        <begin position="331"/>
        <end position="366"/>
    </location>
</feature>
<evidence type="ECO:0000256" key="3">
    <source>
        <dbReference type="SAM" id="MobiDB-lite"/>
    </source>
</evidence>
<evidence type="ECO:0000256" key="2">
    <source>
        <dbReference type="PROSITE-ProRule" id="PRU00317"/>
    </source>
</evidence>
<evidence type="ECO:0000313" key="6">
    <source>
        <dbReference type="Proteomes" id="UP000008524"/>
    </source>
</evidence>
<dbReference type="FunFam" id="1.25.10.10:FF:000237">
    <property type="entry name" value="Pumilio homolog 9"/>
    <property type="match status" value="1"/>
</dbReference>
<dbReference type="PaxDb" id="5691-EAN77463"/>
<dbReference type="PANTHER" id="PTHR12537">
    <property type="entry name" value="RNA BINDING PROTEIN PUMILIO-RELATED"/>
    <property type="match status" value="1"/>
</dbReference>
<feature type="repeat" description="Pumilio" evidence="2">
    <location>
        <begin position="403"/>
        <end position="438"/>
    </location>
</feature>
<dbReference type="eggNOG" id="KOG2049">
    <property type="taxonomic scope" value="Eukaryota"/>
</dbReference>
<dbReference type="InterPro" id="IPR033712">
    <property type="entry name" value="Pumilio_RNA-bd"/>
</dbReference>
<feature type="repeat" description="Pumilio" evidence="2">
    <location>
        <begin position="258"/>
        <end position="293"/>
    </location>
</feature>
<dbReference type="AlphaFoldDB" id="Q38CK7"/>
<dbReference type="STRING" id="185431.Q38CK7"/>
<feature type="domain" description="PUM-HD" evidence="4">
    <location>
        <begin position="198"/>
        <end position="538"/>
    </location>
</feature>
<feature type="compositionally biased region" description="Polar residues" evidence="3">
    <location>
        <begin position="566"/>
        <end position="585"/>
    </location>
</feature>
<feature type="region of interest" description="Disordered" evidence="3">
    <location>
        <begin position="561"/>
        <end position="585"/>
    </location>
</feature>
<dbReference type="GO" id="GO:0003729">
    <property type="term" value="F:mRNA binding"/>
    <property type="evidence" value="ECO:0000314"/>
    <property type="project" value="GeneDB"/>
</dbReference>
<dbReference type="OMA" id="CICIAKN"/>
<protein>
    <submittedName>
        <fullName evidence="5">Pumillio RNA binding protein, putative</fullName>
    </submittedName>
</protein>
<dbReference type="Pfam" id="PF00806">
    <property type="entry name" value="PUF"/>
    <property type="match status" value="8"/>
</dbReference>
<reference evidence="5 6" key="2">
    <citation type="journal article" date="2005" name="Science">
        <title>The genome of the African trypanosome Trypanosoma brucei.</title>
        <authorList>
            <person name="Berriman M."/>
            <person name="Ghedin E."/>
            <person name="Hertz-Fowler C."/>
            <person name="Blandin G."/>
            <person name="Renauld H."/>
            <person name="Bartholomeu D.C."/>
            <person name="Lennard N.J."/>
            <person name="Caler E."/>
            <person name="Hamlin N.E."/>
            <person name="Haas B."/>
            <person name="Bohme U."/>
            <person name="Hannick L."/>
            <person name="Aslett M.A."/>
            <person name="Shallom J."/>
            <person name="Marcello L."/>
            <person name="Hou L."/>
            <person name="Wickstead B."/>
            <person name="Alsmark U.C."/>
            <person name="Arrowsmith C."/>
            <person name="Atkin R.J."/>
            <person name="Barron A.J."/>
            <person name="Bringaud F."/>
            <person name="Brooks K."/>
            <person name="Carrington M."/>
            <person name="Cherevach I."/>
            <person name="Chillingworth T.J."/>
            <person name="Churcher C."/>
            <person name="Clark L.N."/>
            <person name="Corton C.H."/>
            <person name="Cronin A."/>
            <person name="Davies R.M."/>
            <person name="Doggett J."/>
            <person name="Djikeng A."/>
            <person name="Feldblyum T."/>
            <person name="Field M.C."/>
            <person name="Fraser A."/>
            <person name="Goodhead I."/>
            <person name="Hance Z."/>
            <person name="Harper D."/>
            <person name="Harris B.R."/>
            <person name="Hauser H."/>
            <person name="Hostetler J."/>
            <person name="Ivens A."/>
            <person name="Jagels K."/>
            <person name="Johnson D."/>
            <person name="Johnson J."/>
            <person name="Jones K."/>
            <person name="Kerhornou A.X."/>
            <person name="Koo H."/>
            <person name="Larke N."/>
            <person name="Landfear S."/>
            <person name="Larkin C."/>
            <person name="Leech V."/>
            <person name="Line A."/>
            <person name="Lord A."/>
            <person name="Macleod A."/>
            <person name="Mooney P.J."/>
            <person name="Moule S."/>
            <person name="Martin D.M."/>
            <person name="Morgan G.W."/>
            <person name="Mungall K."/>
            <person name="Norbertczak H."/>
            <person name="Ormond D."/>
            <person name="Pai G."/>
            <person name="Peacock C.S."/>
            <person name="Peterson J."/>
            <person name="Quail M.A."/>
            <person name="Rabbinowitsch E."/>
            <person name="Rajandream M.A."/>
            <person name="Reitter C."/>
            <person name="Salzberg S.L."/>
            <person name="Sanders M."/>
            <person name="Schobel S."/>
            <person name="Sharp S."/>
            <person name="Simmonds M."/>
            <person name="Simpson A.J."/>
            <person name="Tallon L."/>
            <person name="Turner C.M."/>
            <person name="Tait A."/>
            <person name="Tivey A.R."/>
            <person name="Van Aken S."/>
            <person name="Walker D."/>
            <person name="Wanless D."/>
            <person name="Wang S."/>
            <person name="White B."/>
            <person name="White O."/>
            <person name="Whitehead S."/>
            <person name="Woodward J."/>
            <person name="Wortman J."/>
            <person name="Adams M.D."/>
            <person name="Embley T.M."/>
            <person name="Gull K."/>
            <person name="Ullu E."/>
            <person name="Barry J.D."/>
            <person name="Fairlamb A.H."/>
            <person name="Opperdoes F."/>
            <person name="Barrell B.G."/>
            <person name="Donelson J.E."/>
            <person name="Hall N."/>
            <person name="Fraser C.M."/>
            <person name="Melville S.E."/>
            <person name="El-Sayed N.M."/>
        </authorList>
    </citation>
    <scope>NUCLEOTIDE SEQUENCE [LARGE SCALE GENOMIC DNA]</scope>
    <source>
        <strain evidence="5 6">927/4 GUTat10.1</strain>
    </source>
</reference>
<keyword evidence="6" id="KW-1185">Reference proteome</keyword>
<dbReference type="Proteomes" id="UP000008524">
    <property type="component" value="Chromosome 10"/>
</dbReference>
<organism evidence="5 6">
    <name type="scientific">Trypanosoma brucei brucei (strain 927/4 GUTat10.1)</name>
    <dbReference type="NCBI Taxonomy" id="185431"/>
    <lineage>
        <taxon>Eukaryota</taxon>
        <taxon>Discoba</taxon>
        <taxon>Euglenozoa</taxon>
        <taxon>Kinetoplastea</taxon>
        <taxon>Metakinetoplastina</taxon>
        <taxon>Trypanosomatida</taxon>
        <taxon>Trypanosomatidae</taxon>
        <taxon>Trypanosoma</taxon>
    </lineage>
</organism>
<dbReference type="InterPro" id="IPR033133">
    <property type="entry name" value="PUM-HD"/>
</dbReference>
<proteinExistence type="predicted"/>
<feature type="region of interest" description="Disordered" evidence="3">
    <location>
        <begin position="148"/>
        <end position="181"/>
    </location>
</feature>
<dbReference type="PANTHER" id="PTHR12537:SF190">
    <property type="entry name" value="RNA BINDING PROTEIN, PUTATIVE-RELATED"/>
    <property type="match status" value="1"/>
</dbReference>
<dbReference type="CDD" id="cd07920">
    <property type="entry name" value="Pumilio"/>
    <property type="match status" value="1"/>
</dbReference>
<feature type="repeat" description="Pumilio" evidence="2">
    <location>
        <begin position="475"/>
        <end position="512"/>
    </location>
</feature>
<dbReference type="SMART" id="SM00025">
    <property type="entry name" value="Pumilio"/>
    <property type="match status" value="8"/>
</dbReference>
<feature type="repeat" description="Pumilio" evidence="2">
    <location>
        <begin position="439"/>
        <end position="474"/>
    </location>
</feature>
<dbReference type="GO" id="GO:0003723">
    <property type="term" value="F:RNA binding"/>
    <property type="evidence" value="ECO:0000255"/>
    <property type="project" value="GeneDB"/>
</dbReference>
<dbReference type="GeneID" id="3661908"/>
<dbReference type="GO" id="GO:0016071">
    <property type="term" value="P:mRNA metabolic process"/>
    <property type="evidence" value="ECO:0000255"/>
    <property type="project" value="GeneDB"/>
</dbReference>
<dbReference type="GO" id="GO:0005829">
    <property type="term" value="C:cytosol"/>
    <property type="evidence" value="ECO:0000314"/>
    <property type="project" value="GeneDB"/>
</dbReference>
<dbReference type="OrthoDB" id="668540at2759"/>
<dbReference type="RefSeq" id="XP_822291.1">
    <property type="nucleotide sequence ID" value="XM_817198.1"/>
</dbReference>
<dbReference type="GO" id="GO:0005737">
    <property type="term" value="C:cytoplasm"/>
    <property type="evidence" value="ECO:0000318"/>
    <property type="project" value="GO_Central"/>
</dbReference>